<dbReference type="Proteomes" id="UP000317839">
    <property type="component" value="Unassembled WGS sequence"/>
</dbReference>
<dbReference type="AlphaFoldDB" id="A0A545TA92"/>
<keyword evidence="2" id="KW-1185">Reference proteome</keyword>
<accession>A0A545TA92</accession>
<evidence type="ECO:0000313" key="2">
    <source>
        <dbReference type="Proteomes" id="UP000317839"/>
    </source>
</evidence>
<proteinExistence type="predicted"/>
<evidence type="ECO:0000313" key="1">
    <source>
        <dbReference type="EMBL" id="TQV74117.1"/>
    </source>
</evidence>
<organism evidence="1 2">
    <name type="scientific">Aliikangiella marina</name>
    <dbReference type="NCBI Taxonomy" id="1712262"/>
    <lineage>
        <taxon>Bacteria</taxon>
        <taxon>Pseudomonadati</taxon>
        <taxon>Pseudomonadota</taxon>
        <taxon>Gammaproteobacteria</taxon>
        <taxon>Oceanospirillales</taxon>
        <taxon>Pleioneaceae</taxon>
        <taxon>Aliikangiella</taxon>
    </lineage>
</organism>
<sequence length="437" mass="49761">MLRFLVKYLLLAIILAAAAMLTAQWKLEKDIDSFANMIGAFAEFDYESAKINLTGEVRINSIRIYINSIQANIEIGELRFSAGNLYDLAFLESSLREQQLPENGHLYLTDVLIPFNNTLLKAVKTDEAPTSANILDAAFCGQHDRISPVELEAMGFDYIAFSGKHFYLLDKYSGSVVFNGNFDVEEMFDVTYQINISGVMAWLESLEERRIGQFQERVIPPQLALLEVRKKDRGFNQKKAEYCAIREGVTTDEYYAGHITEVDKQLSSVGISVKDDFKAAYQAAIKPDSQLAWFIQPKANFEFEGVNYYTFEELRDLSGLRVSVNGTQVSDYFEGWTGENFNLIAENLMKERAAKLGATSPLYQQVVITREYKAMNLNRAAEFLEEKVRVTRDDGRVFEGILSRTSDRSIWLFQKSLTGDVTIPFARTRIVKFEVYQ</sequence>
<reference evidence="1 2" key="1">
    <citation type="submission" date="2019-06" db="EMBL/GenBank/DDBJ databases">
        <title>Draft genome of Aliikangiella marina GYP-15.</title>
        <authorList>
            <person name="Wang G."/>
        </authorList>
    </citation>
    <scope>NUCLEOTIDE SEQUENCE [LARGE SCALE GENOMIC DNA]</scope>
    <source>
        <strain evidence="1 2">GYP-15</strain>
    </source>
</reference>
<gene>
    <name evidence="1" type="ORF">FLL45_14770</name>
</gene>
<dbReference type="OrthoDB" id="7055621at2"/>
<dbReference type="EMBL" id="VIKR01000003">
    <property type="protein sequence ID" value="TQV74117.1"/>
    <property type="molecule type" value="Genomic_DNA"/>
</dbReference>
<comment type="caution">
    <text evidence="1">The sequence shown here is derived from an EMBL/GenBank/DDBJ whole genome shotgun (WGS) entry which is preliminary data.</text>
</comment>
<name>A0A545TA92_9GAMM</name>
<dbReference type="RefSeq" id="WP_142942825.1">
    <property type="nucleotide sequence ID" value="NZ_VIKR01000003.1"/>
</dbReference>
<protein>
    <submittedName>
        <fullName evidence="1">Uncharacterized protein</fullName>
    </submittedName>
</protein>